<dbReference type="Gene3D" id="3.40.190.10">
    <property type="entry name" value="Periplasmic binding protein-like II"/>
    <property type="match status" value="2"/>
</dbReference>
<accession>A0A0J1CP86</accession>
<dbReference type="InterPro" id="IPR001638">
    <property type="entry name" value="Solute-binding_3/MltF_N"/>
</dbReference>
<dbReference type="OrthoDB" id="368476at2"/>
<dbReference type="EMBL" id="AEJF01000179">
    <property type="protein sequence ID" value="KLU22462.1"/>
    <property type="molecule type" value="Genomic_DNA"/>
</dbReference>
<dbReference type="SUPFAM" id="SSF53850">
    <property type="entry name" value="Periplasmic binding protein-like II"/>
    <property type="match status" value="1"/>
</dbReference>
<keyword evidence="1 2" id="KW-0732">Signal</keyword>
<feature type="chain" id="PRO_5005249743" evidence="2">
    <location>
        <begin position="30"/>
        <end position="288"/>
    </location>
</feature>
<dbReference type="PANTHER" id="PTHR35936">
    <property type="entry name" value="MEMBRANE-BOUND LYTIC MUREIN TRANSGLYCOSYLASE F"/>
    <property type="match status" value="1"/>
</dbReference>
<feature type="domain" description="Solute-binding protein family 3/N-terminal" evidence="3">
    <location>
        <begin position="34"/>
        <end position="285"/>
    </location>
</feature>
<keyword evidence="5" id="KW-1185">Reference proteome</keyword>
<dbReference type="SMART" id="SM00062">
    <property type="entry name" value="PBPb"/>
    <property type="match status" value="1"/>
</dbReference>
<organism evidence="4 5">
    <name type="scientific">Caballeronia mineralivorans PML1(12)</name>
    <dbReference type="NCBI Taxonomy" id="908627"/>
    <lineage>
        <taxon>Bacteria</taxon>
        <taxon>Pseudomonadati</taxon>
        <taxon>Pseudomonadota</taxon>
        <taxon>Betaproteobacteria</taxon>
        <taxon>Burkholderiales</taxon>
        <taxon>Burkholderiaceae</taxon>
        <taxon>Caballeronia</taxon>
    </lineage>
</organism>
<evidence type="ECO:0000259" key="3">
    <source>
        <dbReference type="SMART" id="SM00062"/>
    </source>
</evidence>
<feature type="signal peptide" evidence="2">
    <location>
        <begin position="1"/>
        <end position="29"/>
    </location>
</feature>
<evidence type="ECO:0000256" key="2">
    <source>
        <dbReference type="SAM" id="SignalP"/>
    </source>
</evidence>
<proteinExistence type="predicted"/>
<dbReference type="PATRIC" id="fig|908627.4.peg.6810"/>
<evidence type="ECO:0000313" key="5">
    <source>
        <dbReference type="Proteomes" id="UP000035963"/>
    </source>
</evidence>
<sequence>MTGKMKLLARLAASVAVGVIAFGAASAQAKDWKTVTIATEGAYEPWNLTLPGGKLGGFEPELIENVCARIKIQCNLVTQDWDGMIAGLQAGKFDVLMDAISVTPEREKIIAFSTPYASTPAAFVSAGQSSAALAKQPGAGQTVKLTGDAAHDKTTVDALRVALKGKTIGIQSGTVYTKFIDTNFKDVATIREYKTAPEHDLDLVAGRIDVAFDDSTYWASAFTKPENKGLAFTGPKIAGPVWGPGEALAFRLSDKDLKAKFDQGIAAALADGTVKRLSLKWLKVDATP</sequence>
<evidence type="ECO:0000313" key="4">
    <source>
        <dbReference type="EMBL" id="KLU22462.1"/>
    </source>
</evidence>
<evidence type="ECO:0000256" key="1">
    <source>
        <dbReference type="ARBA" id="ARBA00022729"/>
    </source>
</evidence>
<protein>
    <submittedName>
        <fullName evidence="4">ABC transporter substrate-binding protein</fullName>
    </submittedName>
</protein>
<dbReference type="Pfam" id="PF00497">
    <property type="entry name" value="SBP_bac_3"/>
    <property type="match status" value="1"/>
</dbReference>
<dbReference type="AlphaFoldDB" id="A0A0J1CP86"/>
<name>A0A0J1CP86_9BURK</name>
<dbReference type="RefSeq" id="WP_047895933.1">
    <property type="nucleotide sequence ID" value="NZ_AEJF01000179.1"/>
</dbReference>
<dbReference type="CDD" id="cd13699">
    <property type="entry name" value="PBP2_OccT_like"/>
    <property type="match status" value="1"/>
</dbReference>
<dbReference type="Proteomes" id="UP000035963">
    <property type="component" value="Unassembled WGS sequence"/>
</dbReference>
<dbReference type="PANTHER" id="PTHR35936:SF19">
    <property type="entry name" value="AMINO-ACID-BINDING PROTEIN YXEM-RELATED"/>
    <property type="match status" value="1"/>
</dbReference>
<comment type="caution">
    <text evidence="4">The sequence shown here is derived from an EMBL/GenBank/DDBJ whole genome shotgun (WGS) entry which is preliminary data.</text>
</comment>
<reference evidence="4 5" key="1">
    <citation type="journal article" date="2015" name="Genome Announc.">
        <title>Draft Genome Sequence of Burkholderia sp. Strain PML1(12), an Ectomycorrhizosphere-Inhabiting Bacterium with Effective Mineral-Weathering Ability.</title>
        <authorList>
            <person name="Uroz S."/>
            <person name="Oger P."/>
        </authorList>
    </citation>
    <scope>NUCLEOTIDE SEQUENCE [LARGE SCALE GENOMIC DNA]</scope>
    <source>
        <strain evidence="5">PML1(12)</strain>
    </source>
</reference>
<gene>
    <name evidence="4" type="ORF">EOS_30525</name>
</gene>